<evidence type="ECO:0000313" key="2">
    <source>
        <dbReference type="Proteomes" id="UP001501020"/>
    </source>
</evidence>
<name>A0ABP5KKA6_9ACTN</name>
<proteinExistence type="predicted"/>
<dbReference type="Proteomes" id="UP001501020">
    <property type="component" value="Unassembled WGS sequence"/>
</dbReference>
<dbReference type="EMBL" id="BAAAMR010000019">
    <property type="protein sequence ID" value="GAA2133683.1"/>
    <property type="molecule type" value="Genomic_DNA"/>
</dbReference>
<gene>
    <name evidence="1" type="ORF">GCM10009727_27140</name>
</gene>
<accession>A0ABP5KKA6</accession>
<reference evidence="2" key="1">
    <citation type="journal article" date="2019" name="Int. J. Syst. Evol. Microbiol.">
        <title>The Global Catalogue of Microorganisms (GCM) 10K type strain sequencing project: providing services to taxonomists for standard genome sequencing and annotation.</title>
        <authorList>
            <consortium name="The Broad Institute Genomics Platform"/>
            <consortium name="The Broad Institute Genome Sequencing Center for Infectious Disease"/>
            <person name="Wu L."/>
            <person name="Ma J."/>
        </authorList>
    </citation>
    <scope>NUCLEOTIDE SEQUENCE [LARGE SCALE GENOMIC DNA]</scope>
    <source>
        <strain evidence="2">JCM 13850</strain>
    </source>
</reference>
<organism evidence="1 2">
    <name type="scientific">Actinomadura napierensis</name>
    <dbReference type="NCBI Taxonomy" id="267854"/>
    <lineage>
        <taxon>Bacteria</taxon>
        <taxon>Bacillati</taxon>
        <taxon>Actinomycetota</taxon>
        <taxon>Actinomycetes</taxon>
        <taxon>Streptosporangiales</taxon>
        <taxon>Thermomonosporaceae</taxon>
        <taxon>Actinomadura</taxon>
    </lineage>
</organism>
<protein>
    <submittedName>
        <fullName evidence="1">Uncharacterized protein</fullName>
    </submittedName>
</protein>
<evidence type="ECO:0000313" key="1">
    <source>
        <dbReference type="EMBL" id="GAA2133683.1"/>
    </source>
</evidence>
<keyword evidence="2" id="KW-1185">Reference proteome</keyword>
<sequence length="89" mass="9648">MRVHTAVMVEPRYLLGPGGLRVEAVRLGEADMAFVRAHHRDAAPGQAWFLLTRDGSLVAYCRDIEEVAEHVDLVDLHGPGDAAEAEDAG</sequence>
<comment type="caution">
    <text evidence="1">The sequence shown here is derived from an EMBL/GenBank/DDBJ whole genome shotgun (WGS) entry which is preliminary data.</text>
</comment>